<dbReference type="CDD" id="cd21120">
    <property type="entry name" value="SPASM_anSME"/>
    <property type="match status" value="1"/>
</dbReference>
<dbReference type="SFLD" id="SFLDG01386">
    <property type="entry name" value="main_SPASM_domain-containing"/>
    <property type="match status" value="1"/>
</dbReference>
<dbReference type="AlphaFoldDB" id="A0A6S6R9Y9"/>
<dbReference type="InterPro" id="IPR023885">
    <property type="entry name" value="4Fe4S-binding_SPASM_dom"/>
</dbReference>
<dbReference type="InterPro" id="IPR023867">
    <property type="entry name" value="Sulphatase_maturase_rSAM"/>
</dbReference>
<dbReference type="SFLD" id="SFLDS00029">
    <property type="entry name" value="Radical_SAM"/>
    <property type="match status" value="1"/>
</dbReference>
<dbReference type="RefSeq" id="WP_184093162.1">
    <property type="nucleotide sequence ID" value="NZ_AP023367.1"/>
</dbReference>
<keyword evidence="2" id="KW-0004">4Fe-4S</keyword>
<dbReference type="EMBL" id="AP023367">
    <property type="protein sequence ID" value="BCJ96290.1"/>
    <property type="molecule type" value="Genomic_DNA"/>
</dbReference>
<dbReference type="Gene3D" id="3.20.20.70">
    <property type="entry name" value="Aldolase class I"/>
    <property type="match status" value="1"/>
</dbReference>
<evidence type="ECO:0000256" key="3">
    <source>
        <dbReference type="ARBA" id="ARBA00022691"/>
    </source>
</evidence>
<dbReference type="Pfam" id="PF13186">
    <property type="entry name" value="SPASM"/>
    <property type="match status" value="1"/>
</dbReference>
<sequence>MPPMSVLIKPSSGNCNLRCKYCFYYDTMSKRLNPSFGFMTEDTLEYVIKNVLAFAQGECSIAYQGGEPTLIGLEFYKKSIELQDKYNVNHVKIYNSIQTNGYNCDKSWAEFFVQNHFLVGLSLDGIQKVHNLYRVNTKGEGSFYKVMESIKLFKKHGVQFNILSVVNGKSALSLEHNYEFYKRHKLKFLQFIACLDPIGEEPGKLEYSLTPELYGEFLIKLFNLWYKDLLNGEQPYIRQFENYIAILLGSHPESCDMRGTCGKQYVVEADGSVYPCDFYVLEQYCLGNFRENSAVEIDEARKKMGFIEQSYTHHVKCKVCKYYFVCRSGCKRNRQTEEPYQQYFCKSYQMFFDACLPKMMEIAMNIQKN</sequence>
<name>A0A6S6R9Y9_9FIRM</name>
<proteinExistence type="inferred from homology"/>
<dbReference type="InterPro" id="IPR058240">
    <property type="entry name" value="rSAM_sf"/>
</dbReference>
<dbReference type="Proteomes" id="UP000515561">
    <property type="component" value="Chromosome"/>
</dbReference>
<protein>
    <submittedName>
        <fullName evidence="8">Radical SAM/SPASM domain-containing protein</fullName>
    </submittedName>
</protein>
<dbReference type="Pfam" id="PF04055">
    <property type="entry name" value="Radical_SAM"/>
    <property type="match status" value="1"/>
</dbReference>
<dbReference type="SUPFAM" id="SSF102114">
    <property type="entry name" value="Radical SAM enzymes"/>
    <property type="match status" value="1"/>
</dbReference>
<comment type="similarity">
    <text evidence="7">Belongs to the radical SAM superfamily. Anaerobic sulfatase-maturating enzyme family.</text>
</comment>
<dbReference type="InterPro" id="IPR047207">
    <property type="entry name" value="SPASM_anSME"/>
</dbReference>
<dbReference type="PROSITE" id="PS51918">
    <property type="entry name" value="RADICAL_SAM"/>
    <property type="match status" value="1"/>
</dbReference>
<evidence type="ECO:0000313" key="8">
    <source>
        <dbReference type="EMBL" id="BCJ96290.1"/>
    </source>
</evidence>
<keyword evidence="5" id="KW-0408">Iron</keyword>
<comment type="cofactor">
    <cofactor evidence="1">
        <name>[4Fe-4S] cluster</name>
        <dbReference type="ChEBI" id="CHEBI:49883"/>
    </cofactor>
</comment>
<keyword evidence="3" id="KW-0949">S-adenosyl-L-methionine</keyword>
<keyword evidence="6" id="KW-0411">Iron-sulfur</keyword>
<dbReference type="NCBIfam" id="NF010321">
    <property type="entry name" value="PRK13758.1"/>
    <property type="match status" value="1"/>
</dbReference>
<dbReference type="KEGG" id="acel:acsn021_38590"/>
<dbReference type="SFLD" id="SFLDF00289">
    <property type="entry name" value="anaerobic_Cys-type_sulfatase-m"/>
    <property type="match status" value="1"/>
</dbReference>
<dbReference type="SFLD" id="SFLDG01067">
    <property type="entry name" value="SPASM/twitch_domain_containing"/>
    <property type="match status" value="1"/>
</dbReference>
<dbReference type="InterPro" id="IPR034485">
    <property type="entry name" value="Anaerobic_Cys-type_sulfatase-m"/>
</dbReference>
<dbReference type="NCBIfam" id="TIGR03942">
    <property type="entry name" value="sulfatase_rSAM"/>
    <property type="match status" value="1"/>
</dbReference>
<dbReference type="PANTHER" id="PTHR43273:SF3">
    <property type="entry name" value="ANAEROBIC SULFATASE-MATURATING ENZYME HOMOLOG ASLB-RELATED"/>
    <property type="match status" value="1"/>
</dbReference>
<dbReference type="InterPro" id="IPR007197">
    <property type="entry name" value="rSAM"/>
</dbReference>
<keyword evidence="9" id="KW-1185">Reference proteome</keyword>
<evidence type="ECO:0000256" key="6">
    <source>
        <dbReference type="ARBA" id="ARBA00023014"/>
    </source>
</evidence>
<dbReference type="GO" id="GO:0046872">
    <property type="term" value="F:metal ion binding"/>
    <property type="evidence" value="ECO:0007669"/>
    <property type="project" value="UniProtKB-KW"/>
</dbReference>
<evidence type="ECO:0000256" key="5">
    <source>
        <dbReference type="ARBA" id="ARBA00023004"/>
    </source>
</evidence>
<dbReference type="InterPro" id="IPR013785">
    <property type="entry name" value="Aldolase_TIM"/>
</dbReference>
<dbReference type="PANTHER" id="PTHR43273">
    <property type="entry name" value="ANAEROBIC SULFATASE-MATURATING ENZYME HOMOLOG ASLB-RELATED"/>
    <property type="match status" value="1"/>
</dbReference>
<evidence type="ECO:0000256" key="1">
    <source>
        <dbReference type="ARBA" id="ARBA00001966"/>
    </source>
</evidence>
<organism evidence="8 9">
    <name type="scientific">Anaerocolumna cellulosilytica</name>
    <dbReference type="NCBI Taxonomy" id="433286"/>
    <lineage>
        <taxon>Bacteria</taxon>
        <taxon>Bacillati</taxon>
        <taxon>Bacillota</taxon>
        <taxon>Clostridia</taxon>
        <taxon>Lachnospirales</taxon>
        <taxon>Lachnospiraceae</taxon>
        <taxon>Anaerocolumna</taxon>
    </lineage>
</organism>
<keyword evidence="4" id="KW-0479">Metal-binding</keyword>
<reference evidence="8 9" key="1">
    <citation type="journal article" date="2016" name="Int. J. Syst. Evol. Microbiol.">
        <title>Descriptions of Anaerotaenia torta gen. nov., sp. nov. and Anaerocolumna cellulosilytica gen. nov., sp. nov. isolated from a methanogenic reactor of cattle waste.</title>
        <authorList>
            <person name="Uek A."/>
            <person name="Ohtaki Y."/>
            <person name="Kaku N."/>
            <person name="Ueki K."/>
        </authorList>
    </citation>
    <scope>NUCLEOTIDE SEQUENCE [LARGE SCALE GENOMIC DNA]</scope>
    <source>
        <strain evidence="8 9">SN021</strain>
    </source>
</reference>
<dbReference type="NCBIfam" id="TIGR04085">
    <property type="entry name" value="rSAM_more_4Fe4S"/>
    <property type="match status" value="1"/>
</dbReference>
<evidence type="ECO:0000313" key="9">
    <source>
        <dbReference type="Proteomes" id="UP000515561"/>
    </source>
</evidence>
<dbReference type="CDD" id="cd01335">
    <property type="entry name" value="Radical_SAM"/>
    <property type="match status" value="1"/>
</dbReference>
<gene>
    <name evidence="8" type="ORF">acsn021_38590</name>
</gene>
<evidence type="ECO:0000256" key="7">
    <source>
        <dbReference type="ARBA" id="ARBA00023601"/>
    </source>
</evidence>
<evidence type="ECO:0000256" key="4">
    <source>
        <dbReference type="ARBA" id="ARBA00022723"/>
    </source>
</evidence>
<evidence type="ECO:0000256" key="2">
    <source>
        <dbReference type="ARBA" id="ARBA00022485"/>
    </source>
</evidence>
<dbReference type="GO" id="GO:0016491">
    <property type="term" value="F:oxidoreductase activity"/>
    <property type="evidence" value="ECO:0007669"/>
    <property type="project" value="InterPro"/>
</dbReference>
<accession>A0A6S6R9Y9</accession>
<dbReference type="SFLD" id="SFLDG01384">
    <property type="entry name" value="thioether_bond_formation_requi"/>
    <property type="match status" value="1"/>
</dbReference>
<dbReference type="SFLD" id="SFLDG01072">
    <property type="entry name" value="dehydrogenase_like"/>
    <property type="match status" value="1"/>
</dbReference>
<dbReference type="GO" id="GO:0051539">
    <property type="term" value="F:4 iron, 4 sulfur cluster binding"/>
    <property type="evidence" value="ECO:0007669"/>
    <property type="project" value="UniProtKB-KW"/>
</dbReference>